<keyword evidence="5 8" id="KW-0067">ATP-binding</keyword>
<evidence type="ECO:0000256" key="1">
    <source>
        <dbReference type="ARBA" id="ARBA00009427"/>
    </source>
</evidence>
<dbReference type="GO" id="GO:0006220">
    <property type="term" value="P:pyrimidine nucleotide metabolic process"/>
    <property type="evidence" value="ECO:0007669"/>
    <property type="project" value="UniProtKB-UniRule"/>
</dbReference>
<dbReference type="PANTHER" id="PTHR21299:SF2">
    <property type="entry name" value="CYTIDYLATE KINASE"/>
    <property type="match status" value="1"/>
</dbReference>
<dbReference type="PANTHER" id="PTHR21299">
    <property type="entry name" value="CYTIDYLATE KINASE/PANTOATE-BETA-ALANINE LIGASE"/>
    <property type="match status" value="1"/>
</dbReference>
<name>A0A1M7MRN8_9GAMM</name>
<dbReference type="GO" id="GO:0036431">
    <property type="term" value="F:dCMP kinase activity"/>
    <property type="evidence" value="ECO:0007669"/>
    <property type="project" value="InterPro"/>
</dbReference>
<evidence type="ECO:0000259" key="9">
    <source>
        <dbReference type="Pfam" id="PF02224"/>
    </source>
</evidence>
<dbReference type="GO" id="GO:0005524">
    <property type="term" value="F:ATP binding"/>
    <property type="evidence" value="ECO:0007669"/>
    <property type="project" value="UniProtKB-UniRule"/>
</dbReference>
<organism evidence="11 12">
    <name type="scientific">Halomonas cupida</name>
    <dbReference type="NCBI Taxonomy" id="44933"/>
    <lineage>
        <taxon>Bacteria</taxon>
        <taxon>Pseudomonadati</taxon>
        <taxon>Pseudomonadota</taxon>
        <taxon>Gammaproteobacteria</taxon>
        <taxon>Oceanospirillales</taxon>
        <taxon>Halomonadaceae</taxon>
        <taxon>Halomonas</taxon>
    </lineage>
</organism>
<gene>
    <name evidence="8 10" type="primary">cmk</name>
    <name evidence="10" type="ORF">HCU01_39310</name>
    <name evidence="11" type="ORF">SAMN05660971_04297</name>
</gene>
<keyword evidence="4 8" id="KW-0418">Kinase</keyword>
<reference evidence="11 12" key="1">
    <citation type="submission" date="2016-11" db="EMBL/GenBank/DDBJ databases">
        <authorList>
            <person name="Jaros S."/>
            <person name="Januszkiewicz K."/>
            <person name="Wedrychowicz H."/>
        </authorList>
    </citation>
    <scope>NUCLEOTIDE SEQUENCE [LARGE SCALE GENOMIC DNA]</scope>
    <source>
        <strain evidence="11 12">DSM 4740</strain>
    </source>
</reference>
<protein>
    <recommendedName>
        <fullName evidence="8">Cytidylate kinase</fullName>
        <shortName evidence="8">CK</shortName>
        <ecNumber evidence="8">2.7.4.25</ecNumber>
    </recommendedName>
    <alternativeName>
        <fullName evidence="8">Cytidine monophosphate kinase</fullName>
        <shortName evidence="8">CMP kinase</shortName>
    </alternativeName>
</protein>
<dbReference type="HAMAP" id="MF_00238">
    <property type="entry name" value="Cytidyl_kinase_type1"/>
    <property type="match status" value="1"/>
</dbReference>
<dbReference type="Gene3D" id="3.40.50.300">
    <property type="entry name" value="P-loop containing nucleotide triphosphate hydrolases"/>
    <property type="match status" value="1"/>
</dbReference>
<dbReference type="STRING" id="44933.SAMN05660971_04297"/>
<evidence type="ECO:0000256" key="2">
    <source>
        <dbReference type="ARBA" id="ARBA00022679"/>
    </source>
</evidence>
<evidence type="ECO:0000256" key="8">
    <source>
        <dbReference type="HAMAP-Rule" id="MF_00238"/>
    </source>
</evidence>
<evidence type="ECO:0000313" key="10">
    <source>
        <dbReference type="EMBL" id="GEN25982.1"/>
    </source>
</evidence>
<dbReference type="EMBL" id="BJXU01000181">
    <property type="protein sequence ID" value="GEN25982.1"/>
    <property type="molecule type" value="Genomic_DNA"/>
</dbReference>
<dbReference type="InterPro" id="IPR011994">
    <property type="entry name" value="Cytidylate_kinase_dom"/>
</dbReference>
<comment type="subcellular location">
    <subcellularLocation>
        <location evidence="8">Cytoplasm</location>
    </subcellularLocation>
</comment>
<evidence type="ECO:0000256" key="4">
    <source>
        <dbReference type="ARBA" id="ARBA00022777"/>
    </source>
</evidence>
<evidence type="ECO:0000313" key="11">
    <source>
        <dbReference type="EMBL" id="SHM93183.1"/>
    </source>
</evidence>
<dbReference type="InterPro" id="IPR027417">
    <property type="entry name" value="P-loop_NTPase"/>
</dbReference>
<dbReference type="SUPFAM" id="SSF52540">
    <property type="entry name" value="P-loop containing nucleoside triphosphate hydrolases"/>
    <property type="match status" value="1"/>
</dbReference>
<dbReference type="Pfam" id="PF02224">
    <property type="entry name" value="Cytidylate_kin"/>
    <property type="match status" value="1"/>
</dbReference>
<comment type="catalytic activity">
    <reaction evidence="7 8">
        <text>CMP + ATP = CDP + ADP</text>
        <dbReference type="Rhea" id="RHEA:11600"/>
        <dbReference type="ChEBI" id="CHEBI:30616"/>
        <dbReference type="ChEBI" id="CHEBI:58069"/>
        <dbReference type="ChEBI" id="CHEBI:60377"/>
        <dbReference type="ChEBI" id="CHEBI:456216"/>
        <dbReference type="EC" id="2.7.4.25"/>
    </reaction>
</comment>
<keyword evidence="3 8" id="KW-0547">Nucleotide-binding</keyword>
<evidence type="ECO:0000256" key="7">
    <source>
        <dbReference type="ARBA" id="ARBA00048478"/>
    </source>
</evidence>
<dbReference type="InterPro" id="IPR003136">
    <property type="entry name" value="Cytidylate_kin"/>
</dbReference>
<dbReference type="GO" id="GO:0005829">
    <property type="term" value="C:cytosol"/>
    <property type="evidence" value="ECO:0007669"/>
    <property type="project" value="TreeGrafter"/>
</dbReference>
<dbReference type="NCBIfam" id="TIGR00017">
    <property type="entry name" value="cmk"/>
    <property type="match status" value="1"/>
</dbReference>
<keyword evidence="2 8" id="KW-0808">Transferase</keyword>
<dbReference type="EC" id="2.7.4.25" evidence="8"/>
<reference evidence="10 13" key="2">
    <citation type="submission" date="2019-07" db="EMBL/GenBank/DDBJ databases">
        <title>Whole genome shotgun sequence of Halomonas cupida NBRC 102219.</title>
        <authorList>
            <person name="Hosoyama A."/>
            <person name="Uohara A."/>
            <person name="Ohji S."/>
            <person name="Ichikawa N."/>
        </authorList>
    </citation>
    <scope>NUCLEOTIDE SEQUENCE [LARGE SCALE GENOMIC DNA]</scope>
    <source>
        <strain evidence="10 13">NBRC 102219</strain>
    </source>
</reference>
<evidence type="ECO:0000256" key="5">
    <source>
        <dbReference type="ARBA" id="ARBA00022840"/>
    </source>
</evidence>
<evidence type="ECO:0000256" key="3">
    <source>
        <dbReference type="ARBA" id="ARBA00022741"/>
    </source>
</evidence>
<comment type="catalytic activity">
    <reaction evidence="6 8">
        <text>dCMP + ATP = dCDP + ADP</text>
        <dbReference type="Rhea" id="RHEA:25094"/>
        <dbReference type="ChEBI" id="CHEBI:30616"/>
        <dbReference type="ChEBI" id="CHEBI:57566"/>
        <dbReference type="ChEBI" id="CHEBI:58593"/>
        <dbReference type="ChEBI" id="CHEBI:456216"/>
        <dbReference type="EC" id="2.7.4.25"/>
    </reaction>
</comment>
<dbReference type="CDD" id="cd02020">
    <property type="entry name" value="CMPK"/>
    <property type="match status" value="1"/>
</dbReference>
<evidence type="ECO:0000313" key="12">
    <source>
        <dbReference type="Proteomes" id="UP000184123"/>
    </source>
</evidence>
<feature type="binding site" evidence="8">
    <location>
        <begin position="19"/>
        <end position="27"/>
    </location>
    <ligand>
        <name>ATP</name>
        <dbReference type="ChEBI" id="CHEBI:30616"/>
    </ligand>
</feature>
<evidence type="ECO:0000256" key="6">
    <source>
        <dbReference type="ARBA" id="ARBA00047615"/>
    </source>
</evidence>
<sequence length="236" mass="25295">MTAQTASSAVTVPVLAIDGPGGAGKGTISRLIAQRLGWHLLDSGSLYRLTALAALRKGVPLDDESRLADIALQLDVVFRADHGKTVIELEGAVVTNDIRTEQVGDSASRVAALPAVRTALLQRQRDFRQAPGLVADGRDMGTVVFTDAPLKIFLTASAEERARRRHLQLREAGMDASLSSLLKEIQARDARDMQRSVAPLVPADDAVELDTTSLSIPEVVEQLTQLLVQKGLTEVC</sequence>
<keyword evidence="8" id="KW-0963">Cytoplasm</keyword>
<dbReference type="Proteomes" id="UP000184123">
    <property type="component" value="Unassembled WGS sequence"/>
</dbReference>
<dbReference type="GO" id="GO:0015949">
    <property type="term" value="P:nucleobase-containing small molecule interconversion"/>
    <property type="evidence" value="ECO:0007669"/>
    <property type="project" value="TreeGrafter"/>
</dbReference>
<proteinExistence type="inferred from homology"/>
<dbReference type="RefSeq" id="WP_073437265.1">
    <property type="nucleotide sequence ID" value="NZ_BJXU01000181.1"/>
</dbReference>
<evidence type="ECO:0000313" key="13">
    <source>
        <dbReference type="Proteomes" id="UP000321726"/>
    </source>
</evidence>
<dbReference type="Proteomes" id="UP000321726">
    <property type="component" value="Unassembled WGS sequence"/>
</dbReference>
<dbReference type="EMBL" id="FRCA01000019">
    <property type="protein sequence ID" value="SHM93183.1"/>
    <property type="molecule type" value="Genomic_DNA"/>
</dbReference>
<comment type="similarity">
    <text evidence="1 8">Belongs to the cytidylate kinase family. Type 1 subfamily.</text>
</comment>
<accession>A0A1M7MRN8</accession>
<feature type="domain" description="Cytidylate kinase" evidence="9">
    <location>
        <begin position="16"/>
        <end position="226"/>
    </location>
</feature>
<keyword evidence="13" id="KW-1185">Reference proteome</keyword>
<dbReference type="AlphaFoldDB" id="A0A1M7MRN8"/>
<dbReference type="OrthoDB" id="9807434at2"/>